<comment type="similarity">
    <text evidence="2 8">Belongs to the acetyltransferase family. EctA subfamily.</text>
</comment>
<dbReference type="AlphaFoldDB" id="A0A291BAV0"/>
<dbReference type="InterPro" id="IPR012772">
    <property type="entry name" value="Ectoine_EctA"/>
</dbReference>
<dbReference type="EMBL" id="CP020661">
    <property type="protein sequence ID" value="ATF10149.1"/>
    <property type="molecule type" value="Genomic_DNA"/>
</dbReference>
<dbReference type="InterPro" id="IPR016181">
    <property type="entry name" value="Acyl_CoA_acyltransferase"/>
</dbReference>
<dbReference type="NCBIfam" id="TIGR02406">
    <property type="entry name" value="ectoine_EctA"/>
    <property type="match status" value="1"/>
</dbReference>
<evidence type="ECO:0000256" key="2">
    <source>
        <dbReference type="ARBA" id="ARBA00010712"/>
    </source>
</evidence>
<dbReference type="OrthoDB" id="2436196at2"/>
<organism evidence="10 11">
    <name type="scientific">Candidatus Enterovibrio altilux</name>
    <dbReference type="NCBI Taxonomy" id="1927128"/>
    <lineage>
        <taxon>Bacteria</taxon>
        <taxon>Pseudomonadati</taxon>
        <taxon>Pseudomonadota</taxon>
        <taxon>Gammaproteobacteria</taxon>
        <taxon>Vibrionales</taxon>
        <taxon>Vibrionaceae</taxon>
        <taxon>Enterovibrio</taxon>
    </lineage>
</organism>
<dbReference type="RefSeq" id="WP_096619630.1">
    <property type="nucleotide sequence ID" value="NZ_CP020661.1"/>
</dbReference>
<proteinExistence type="inferred from homology"/>
<protein>
    <recommendedName>
        <fullName evidence="4 8">L-2,4-diaminobutyric acid acetyltransferase</fullName>
        <shortName evidence="8">DABA acetyltransferase</shortName>
        <ecNumber evidence="3 8">2.3.1.178</ecNumber>
    </recommendedName>
</protein>
<keyword evidence="11" id="KW-1185">Reference proteome</keyword>
<evidence type="ECO:0000256" key="4">
    <source>
        <dbReference type="ARBA" id="ARBA00017935"/>
    </source>
</evidence>
<dbReference type="PROSITE" id="PS51186">
    <property type="entry name" value="GNAT"/>
    <property type="match status" value="1"/>
</dbReference>
<dbReference type="Pfam" id="PF00583">
    <property type="entry name" value="Acetyltransf_1"/>
    <property type="match status" value="1"/>
</dbReference>
<dbReference type="InterPro" id="IPR000182">
    <property type="entry name" value="GNAT_dom"/>
</dbReference>
<evidence type="ECO:0000256" key="8">
    <source>
        <dbReference type="RuleBase" id="RU365045"/>
    </source>
</evidence>
<comment type="pathway">
    <text evidence="1 8">Amine and polyamine biosynthesis; ectoine biosynthesis; L-ectoine from L-aspartate 4-semialdehyde: step 2/3.</text>
</comment>
<dbReference type="GO" id="GO:0033816">
    <property type="term" value="F:diaminobutyrate acetyltransferase activity"/>
    <property type="evidence" value="ECO:0007669"/>
    <property type="project" value="UniProtKB-EC"/>
</dbReference>
<evidence type="ECO:0000313" key="11">
    <source>
        <dbReference type="Proteomes" id="UP000218160"/>
    </source>
</evidence>
<dbReference type="EC" id="2.3.1.178" evidence="3 8"/>
<evidence type="ECO:0000256" key="1">
    <source>
        <dbReference type="ARBA" id="ARBA00004978"/>
    </source>
</evidence>
<evidence type="ECO:0000313" key="10">
    <source>
        <dbReference type="EMBL" id="ATF10149.1"/>
    </source>
</evidence>
<accession>A0A291BAV0</accession>
<dbReference type="Gene3D" id="3.40.630.30">
    <property type="match status" value="1"/>
</dbReference>
<dbReference type="CDD" id="cd04301">
    <property type="entry name" value="NAT_SF"/>
    <property type="match status" value="1"/>
</dbReference>
<dbReference type="SUPFAM" id="SSF55729">
    <property type="entry name" value="Acyl-CoA N-acyltransferases (Nat)"/>
    <property type="match status" value="1"/>
</dbReference>
<dbReference type="Proteomes" id="UP000218160">
    <property type="component" value="Plasmid pCC1"/>
</dbReference>
<evidence type="ECO:0000256" key="3">
    <source>
        <dbReference type="ARBA" id="ARBA00012355"/>
    </source>
</evidence>
<evidence type="ECO:0000259" key="9">
    <source>
        <dbReference type="PROSITE" id="PS51186"/>
    </source>
</evidence>
<keyword evidence="6 8" id="KW-0012">Acyltransferase</keyword>
<sequence>MNTSIIYQRTALSHLYQNEDTWVFKLPSHDDGIKIHKLIASCPPLDENSSYCNFLQASHFNKTCILAEHKGEITGFIAAYLKPDANNELFIWQVAVLPTMRGKGLAFHMLKELLMRKHVQDVQVVEATIAKSNNSSWSLFKKLDKAHGEWGTISVFLDKQQHFKNHHDTEFLYHIPLNNNK</sequence>
<comment type="function">
    <text evidence="8">Catalyzes the acetylation of L-2,4-diaminobutyrate (DABA) to gamma-N-acetyl-alpha,gamma-diaminobutyric acid (ADABA) with acetyl coenzyme A.</text>
</comment>
<keyword evidence="5 8" id="KW-0808">Transferase</keyword>
<dbReference type="UniPathway" id="UPA00067">
    <property type="reaction ID" value="UER00122"/>
</dbReference>
<keyword evidence="10" id="KW-0614">Plasmid</keyword>
<reference evidence="11" key="1">
    <citation type="submission" date="2017-04" db="EMBL/GenBank/DDBJ databases">
        <title>Genome evolution of the luminous symbionts of deep sea anglerfish.</title>
        <authorList>
            <person name="Hendry T.A."/>
        </authorList>
    </citation>
    <scope>NUCLEOTIDE SEQUENCE [LARGE SCALE GENOMIC DNA]</scope>
    <source>
        <plasmid evidence="11">pcc1</plasmid>
    </source>
</reference>
<feature type="domain" description="N-acetyltransferase" evidence="9">
    <location>
        <begin position="22"/>
        <end position="178"/>
    </location>
</feature>
<gene>
    <name evidence="8" type="primary">ectA</name>
    <name evidence="10" type="ORF">BTN50_1713</name>
</gene>
<dbReference type="GO" id="GO:0019491">
    <property type="term" value="P:ectoine biosynthetic process"/>
    <property type="evidence" value="ECO:0007669"/>
    <property type="project" value="UniProtKB-UniPathway"/>
</dbReference>
<dbReference type="KEGG" id="elux:BTN50_1713"/>
<comment type="catalytic activity">
    <reaction evidence="7 8">
        <text>L-2,4-diaminobutanoate + acetyl-CoA = (2S)-4-acetamido-2-aminobutanoate + CoA + H(+)</text>
        <dbReference type="Rhea" id="RHEA:16901"/>
        <dbReference type="ChEBI" id="CHEBI:15378"/>
        <dbReference type="ChEBI" id="CHEBI:57287"/>
        <dbReference type="ChEBI" id="CHEBI:57288"/>
        <dbReference type="ChEBI" id="CHEBI:58761"/>
        <dbReference type="ChEBI" id="CHEBI:58929"/>
        <dbReference type="EC" id="2.3.1.178"/>
    </reaction>
</comment>
<evidence type="ECO:0000256" key="7">
    <source>
        <dbReference type="ARBA" id="ARBA00048924"/>
    </source>
</evidence>
<geneLocation type="plasmid" evidence="11">
    <name>pcc1</name>
</geneLocation>
<evidence type="ECO:0000256" key="6">
    <source>
        <dbReference type="ARBA" id="ARBA00023315"/>
    </source>
</evidence>
<name>A0A291BAV0_9GAMM</name>
<evidence type="ECO:0000256" key="5">
    <source>
        <dbReference type="ARBA" id="ARBA00022679"/>
    </source>
</evidence>